<sequence length="65" mass="7141">MENTKQWWMSKTIWTNLIALAGSTALALGMDSDRWAEIAAICLAVVNLGLRLATKGPIELPTQQQ</sequence>
<reference evidence="2" key="1">
    <citation type="journal article" date="2020" name="mSystems">
        <title>Genome- and Community-Level Interaction Insights into Carbon Utilization and Element Cycling Functions of Hydrothermarchaeota in Hydrothermal Sediment.</title>
        <authorList>
            <person name="Zhou Z."/>
            <person name="Liu Y."/>
            <person name="Xu W."/>
            <person name="Pan J."/>
            <person name="Luo Z.H."/>
            <person name="Li M."/>
        </authorList>
    </citation>
    <scope>NUCLEOTIDE SEQUENCE [LARGE SCALE GENOMIC DNA]</scope>
    <source>
        <strain evidence="2">SpSt-769</strain>
    </source>
</reference>
<name>A0A7C4AQW0_9BACT</name>
<keyword evidence="1" id="KW-1133">Transmembrane helix</keyword>
<feature type="transmembrane region" description="Helical" evidence="1">
    <location>
        <begin position="12"/>
        <end position="29"/>
    </location>
</feature>
<evidence type="ECO:0000313" key="2">
    <source>
        <dbReference type="EMBL" id="HGH60122.1"/>
    </source>
</evidence>
<proteinExistence type="predicted"/>
<dbReference type="AlphaFoldDB" id="A0A7C4AQW0"/>
<evidence type="ECO:0000256" key="1">
    <source>
        <dbReference type="SAM" id="Phobius"/>
    </source>
</evidence>
<keyword evidence="1" id="KW-0472">Membrane</keyword>
<gene>
    <name evidence="2" type="ORF">ENV54_02350</name>
</gene>
<comment type="caution">
    <text evidence="2">The sequence shown here is derived from an EMBL/GenBank/DDBJ whole genome shotgun (WGS) entry which is preliminary data.</text>
</comment>
<organism evidence="2">
    <name type="scientific">Desulfomonile tiedjei</name>
    <dbReference type="NCBI Taxonomy" id="2358"/>
    <lineage>
        <taxon>Bacteria</taxon>
        <taxon>Pseudomonadati</taxon>
        <taxon>Thermodesulfobacteriota</taxon>
        <taxon>Desulfomonilia</taxon>
        <taxon>Desulfomonilales</taxon>
        <taxon>Desulfomonilaceae</taxon>
        <taxon>Desulfomonile</taxon>
    </lineage>
</organism>
<keyword evidence="1" id="KW-0812">Transmembrane</keyword>
<protein>
    <submittedName>
        <fullName evidence="2">Uncharacterized protein</fullName>
    </submittedName>
</protein>
<dbReference type="EMBL" id="DTGT01000075">
    <property type="protein sequence ID" value="HGH60122.1"/>
    <property type="molecule type" value="Genomic_DNA"/>
</dbReference>
<feature type="transmembrane region" description="Helical" evidence="1">
    <location>
        <begin position="35"/>
        <end position="53"/>
    </location>
</feature>
<accession>A0A7C4AQW0</accession>